<protein>
    <submittedName>
        <fullName evidence="2">I78 family peptidase inhibitor</fullName>
    </submittedName>
</protein>
<dbReference type="RefSeq" id="WP_247234377.1">
    <property type="nucleotide sequence ID" value="NZ_JALKHS010000018.1"/>
</dbReference>
<sequence>MRAAALMIPLLAAACTSADGQGPATMPATAEGPCRNDGLDRFVGQTASEDIGTQLLQASGARALRWGAPGMAMTMDFRPDRVTVSYDEKMVIKSARCG</sequence>
<keyword evidence="1" id="KW-0732">Signal</keyword>
<reference evidence="2 3" key="1">
    <citation type="submission" date="2022-04" db="EMBL/GenBank/DDBJ databases">
        <authorList>
            <person name="Huq M.A."/>
        </authorList>
    </citation>
    <scope>NUCLEOTIDE SEQUENCE [LARGE SCALE GENOMIC DNA]</scope>
    <source>
        <strain evidence="2 3">MAH-33</strain>
    </source>
</reference>
<comment type="caution">
    <text evidence="2">The sequence shown here is derived from an EMBL/GenBank/DDBJ whole genome shotgun (WGS) entry which is preliminary data.</text>
</comment>
<dbReference type="PROSITE" id="PS51257">
    <property type="entry name" value="PROKAR_LIPOPROTEIN"/>
    <property type="match status" value="1"/>
</dbReference>
<dbReference type="EMBL" id="JALKHS010000018">
    <property type="protein sequence ID" value="MCK0533248.1"/>
    <property type="molecule type" value="Genomic_DNA"/>
</dbReference>
<feature type="chain" id="PRO_5045995134" evidence="1">
    <location>
        <begin position="21"/>
        <end position="98"/>
    </location>
</feature>
<evidence type="ECO:0000313" key="3">
    <source>
        <dbReference type="Proteomes" id="UP001203512"/>
    </source>
</evidence>
<keyword evidence="3" id="KW-1185">Reference proteome</keyword>
<accession>A0ABT0E1L1</accession>
<evidence type="ECO:0000313" key="2">
    <source>
        <dbReference type="EMBL" id="MCK0533248.1"/>
    </source>
</evidence>
<dbReference type="Proteomes" id="UP001203512">
    <property type="component" value="Unassembled WGS sequence"/>
</dbReference>
<organism evidence="2 3">
    <name type="scientific">Sphingobium agri</name>
    <dbReference type="NCBI Taxonomy" id="2933566"/>
    <lineage>
        <taxon>Bacteria</taxon>
        <taxon>Pseudomonadati</taxon>
        <taxon>Pseudomonadota</taxon>
        <taxon>Alphaproteobacteria</taxon>
        <taxon>Sphingomonadales</taxon>
        <taxon>Sphingomonadaceae</taxon>
        <taxon>Sphingobium</taxon>
    </lineage>
</organism>
<dbReference type="InterPro" id="IPR021719">
    <property type="entry name" value="Prot_inh_I78"/>
</dbReference>
<dbReference type="Pfam" id="PF11720">
    <property type="entry name" value="Inhibitor_I78"/>
    <property type="match status" value="1"/>
</dbReference>
<feature type="signal peptide" evidence="1">
    <location>
        <begin position="1"/>
        <end position="20"/>
    </location>
</feature>
<gene>
    <name evidence="2" type="ORF">MU848_16785</name>
</gene>
<dbReference type="Gene3D" id="3.30.10.10">
    <property type="entry name" value="Trypsin Inhibitor V, subunit A"/>
    <property type="match status" value="1"/>
</dbReference>
<proteinExistence type="predicted"/>
<name>A0ABT0E1L1_9SPHN</name>
<evidence type="ECO:0000256" key="1">
    <source>
        <dbReference type="SAM" id="SignalP"/>
    </source>
</evidence>